<dbReference type="GO" id="GO:0016747">
    <property type="term" value="F:acyltransferase activity, transferring groups other than amino-acyl groups"/>
    <property type="evidence" value="ECO:0007669"/>
    <property type="project" value="InterPro"/>
</dbReference>
<dbReference type="PANTHER" id="PTHR43233:SF1">
    <property type="entry name" value="FAMILY N-ACETYLTRANSFERASE, PUTATIVE (AFU_ORTHOLOGUE AFUA_6G03350)-RELATED"/>
    <property type="match status" value="1"/>
</dbReference>
<keyword evidence="2" id="KW-0808">Transferase</keyword>
<dbReference type="SUPFAM" id="SSF55729">
    <property type="entry name" value="Acyl-CoA N-acyltransferases (Nat)"/>
    <property type="match status" value="1"/>
</dbReference>
<accession>A0A418ZP85</accession>
<dbReference type="InterPro" id="IPR053144">
    <property type="entry name" value="Acetyltransferase_Butenolide"/>
</dbReference>
<dbReference type="RefSeq" id="WP_119887839.1">
    <property type="nucleotide sequence ID" value="NZ_CP067169.1"/>
</dbReference>
<dbReference type="InterPro" id="IPR000182">
    <property type="entry name" value="GNAT_dom"/>
</dbReference>
<dbReference type="Pfam" id="PF13508">
    <property type="entry name" value="Acetyltransf_7"/>
    <property type="match status" value="1"/>
</dbReference>
<dbReference type="AlphaFoldDB" id="A0A418ZP85"/>
<gene>
    <name evidence="2" type="ORF">D3P06_18185</name>
</gene>
<name>A0A418ZP85_9RHOB</name>
<dbReference type="Gene3D" id="3.40.630.30">
    <property type="match status" value="1"/>
</dbReference>
<feature type="domain" description="N-acetyltransferase" evidence="1">
    <location>
        <begin position="6"/>
        <end position="138"/>
    </location>
</feature>
<sequence>MTAPPEGIRIAAERIGVEEFAAVLQASGLAARRPVADADRLRRMLEGAGIVVTARAGDALVGVSRAITDGAWACYLSDLAVDRDWQGRGIGQALIAETRRLAGPDCMCLLLAAPGAESFYRRIGMPACETAFLYPREA</sequence>
<keyword evidence="3" id="KW-1185">Reference proteome</keyword>
<dbReference type="InterPro" id="IPR016181">
    <property type="entry name" value="Acyl_CoA_acyltransferase"/>
</dbReference>
<dbReference type="EMBL" id="QZEV01000176">
    <property type="protein sequence ID" value="RJK95882.1"/>
    <property type="molecule type" value="Genomic_DNA"/>
</dbReference>
<organism evidence="2 3">
    <name type="scientific">Paracoccus aestuarii</name>
    <dbReference type="NCBI Taxonomy" id="453842"/>
    <lineage>
        <taxon>Bacteria</taxon>
        <taxon>Pseudomonadati</taxon>
        <taxon>Pseudomonadota</taxon>
        <taxon>Alphaproteobacteria</taxon>
        <taxon>Rhodobacterales</taxon>
        <taxon>Paracoccaceae</taxon>
        <taxon>Paracoccus</taxon>
    </lineage>
</organism>
<dbReference type="Proteomes" id="UP000285530">
    <property type="component" value="Unassembled WGS sequence"/>
</dbReference>
<dbReference type="PROSITE" id="PS51186">
    <property type="entry name" value="GNAT"/>
    <property type="match status" value="1"/>
</dbReference>
<comment type="caution">
    <text evidence="2">The sequence shown here is derived from an EMBL/GenBank/DDBJ whole genome shotgun (WGS) entry which is preliminary data.</text>
</comment>
<evidence type="ECO:0000259" key="1">
    <source>
        <dbReference type="PROSITE" id="PS51186"/>
    </source>
</evidence>
<dbReference type="PANTHER" id="PTHR43233">
    <property type="entry name" value="FAMILY N-ACETYLTRANSFERASE, PUTATIVE (AFU_ORTHOLOGUE AFUA_6G03350)-RELATED"/>
    <property type="match status" value="1"/>
</dbReference>
<evidence type="ECO:0000313" key="2">
    <source>
        <dbReference type="EMBL" id="RJK95882.1"/>
    </source>
</evidence>
<proteinExistence type="predicted"/>
<dbReference type="CDD" id="cd04301">
    <property type="entry name" value="NAT_SF"/>
    <property type="match status" value="1"/>
</dbReference>
<reference evidence="2 3" key="1">
    <citation type="submission" date="2018-09" db="EMBL/GenBank/DDBJ databases">
        <title>Paracoccus onubensis nov. sp. a moderate halophilic bacterium isolated from Gruta de las Maravillas (Aracena, Spain).</title>
        <authorList>
            <person name="Jurado V."/>
            <person name="Gutierrez-Patricio S."/>
            <person name="Gonzalez-Pimentel J.L."/>
            <person name="Laiz L."/>
            <person name="Saiz-Jimenez C."/>
        </authorList>
    </citation>
    <scope>NUCLEOTIDE SEQUENCE [LARGE SCALE GENOMIC DNA]</scope>
    <source>
        <strain evidence="2 3">DSM 19484</strain>
    </source>
</reference>
<protein>
    <submittedName>
        <fullName evidence="2">GNAT family N-acetyltransferase</fullName>
    </submittedName>
</protein>
<dbReference type="OrthoDB" id="9775804at2"/>
<evidence type="ECO:0000313" key="3">
    <source>
        <dbReference type="Proteomes" id="UP000285530"/>
    </source>
</evidence>